<dbReference type="AlphaFoldDB" id="A0A2I1RF20"/>
<reference evidence="1 2" key="1">
    <citation type="submission" date="2017-12" db="EMBL/GenBank/DDBJ databases">
        <title>Phylogenetic diversity of female urinary microbiome.</title>
        <authorList>
            <person name="Thomas-White K."/>
            <person name="Wolfe A.J."/>
        </authorList>
    </citation>
    <scope>NUCLEOTIDE SEQUENCE [LARGE SCALE GENOMIC DNA]</scope>
    <source>
        <strain evidence="1 2">UMB0416</strain>
    </source>
</reference>
<evidence type="ECO:0000313" key="2">
    <source>
        <dbReference type="Proteomes" id="UP000234914"/>
    </source>
</evidence>
<comment type="caution">
    <text evidence="1">The sequence shown here is derived from an EMBL/GenBank/DDBJ whole genome shotgun (WGS) entry which is preliminary data.</text>
</comment>
<accession>A0A2I1RF20</accession>
<proteinExistence type="predicted"/>
<dbReference type="EMBL" id="PKJS01000033">
    <property type="protein sequence ID" value="PKZ67676.1"/>
    <property type="molecule type" value="Genomic_DNA"/>
</dbReference>
<protein>
    <submittedName>
        <fullName evidence="1">Uncharacterized protein</fullName>
    </submittedName>
</protein>
<gene>
    <name evidence="1" type="ORF">CYJ96_12555</name>
</gene>
<dbReference type="Proteomes" id="UP000234914">
    <property type="component" value="Unassembled WGS sequence"/>
</dbReference>
<evidence type="ECO:0000313" key="1">
    <source>
        <dbReference type="EMBL" id="PKZ67676.1"/>
    </source>
</evidence>
<sequence length="75" mass="8409">MLELPPIPKLGYEIVWDCANCDQSNPMPIIGKSKNATNEDGSICHTIKLKCPNCGYINGEYRAIFYNLYEKGVIV</sequence>
<name>A0A2I1RF20_FAUOS</name>
<organism evidence="1 2">
    <name type="scientific">Faucicola osloensis</name>
    <name type="common">Moraxella osloensis</name>
    <dbReference type="NCBI Taxonomy" id="34062"/>
    <lineage>
        <taxon>Bacteria</taxon>
        <taxon>Pseudomonadati</taxon>
        <taxon>Pseudomonadota</taxon>
        <taxon>Gammaproteobacteria</taxon>
        <taxon>Moraxellales</taxon>
        <taxon>Moraxellaceae</taxon>
        <taxon>Faucicola</taxon>
    </lineage>
</organism>